<proteinExistence type="predicted"/>
<comment type="caution">
    <text evidence="3">The sequence shown here is derived from an EMBL/GenBank/DDBJ whole genome shotgun (WGS) entry which is preliminary data.</text>
</comment>
<keyword evidence="4" id="KW-1185">Reference proteome</keyword>
<dbReference type="AlphaFoldDB" id="A0AAW4FPV4"/>
<dbReference type="Pfam" id="PF12883">
    <property type="entry name" value="DUF3828"/>
    <property type="match status" value="1"/>
</dbReference>
<dbReference type="Proteomes" id="UP000744980">
    <property type="component" value="Unassembled WGS sequence"/>
</dbReference>
<evidence type="ECO:0000313" key="3">
    <source>
        <dbReference type="EMBL" id="MBM3093352.1"/>
    </source>
</evidence>
<feature type="signal peptide" evidence="1">
    <location>
        <begin position="1"/>
        <end position="22"/>
    </location>
</feature>
<evidence type="ECO:0000259" key="2">
    <source>
        <dbReference type="Pfam" id="PF12883"/>
    </source>
</evidence>
<name>A0AAW4FPV4_9HYPH</name>
<evidence type="ECO:0000313" key="4">
    <source>
        <dbReference type="Proteomes" id="UP000744980"/>
    </source>
</evidence>
<feature type="domain" description="DUF3828" evidence="2">
    <location>
        <begin position="45"/>
        <end position="136"/>
    </location>
</feature>
<accession>A0AAW4FPV4</accession>
<feature type="chain" id="PRO_5043475864" evidence="1">
    <location>
        <begin position="23"/>
        <end position="153"/>
    </location>
</feature>
<protein>
    <submittedName>
        <fullName evidence="3">DUF3828 domain-containing protein</fullName>
    </submittedName>
</protein>
<sequence>MQNVIFAFVLGLATAVATGAWAQPFRSPTALIEALYAPYLGDGDTSERDAFFSNDLTKLYETDAEKSQGEVGAIGFDPVINGQDWDIANLRIGKAEITGPSAVVTVRFENFSAPVTLRYSLMNEAGNWQVDDIESTEGDTRWTLSEIFANAQY</sequence>
<dbReference type="RefSeq" id="WP_063963317.1">
    <property type="nucleotide sequence ID" value="NZ_CP083370.1"/>
</dbReference>
<gene>
    <name evidence="3" type="ORF">GFB56_21520</name>
</gene>
<dbReference type="EMBL" id="WXFA01000015">
    <property type="protein sequence ID" value="MBM3093352.1"/>
    <property type="molecule type" value="Genomic_DNA"/>
</dbReference>
<evidence type="ECO:0000256" key="1">
    <source>
        <dbReference type="SAM" id="SignalP"/>
    </source>
</evidence>
<dbReference type="InterPro" id="IPR024289">
    <property type="entry name" value="DUF3828"/>
</dbReference>
<organism evidence="3 4">
    <name type="scientific">Ensifer canadensis</name>
    <dbReference type="NCBI Taxonomy" id="555315"/>
    <lineage>
        <taxon>Bacteria</taxon>
        <taxon>Pseudomonadati</taxon>
        <taxon>Pseudomonadota</taxon>
        <taxon>Alphaproteobacteria</taxon>
        <taxon>Hyphomicrobiales</taxon>
        <taxon>Rhizobiaceae</taxon>
        <taxon>Sinorhizobium/Ensifer group</taxon>
        <taxon>Ensifer</taxon>
    </lineage>
</organism>
<reference evidence="3 4" key="1">
    <citation type="submission" date="2020-01" db="EMBL/GenBank/DDBJ databases">
        <title>Draft genome assembly of Ensifer adhaerens T173.</title>
        <authorList>
            <person name="Craig J.E."/>
            <person name="Stinchcombe J.R."/>
        </authorList>
    </citation>
    <scope>NUCLEOTIDE SEQUENCE [LARGE SCALE GENOMIC DNA]</scope>
    <source>
        <strain evidence="3 4">T173</strain>
    </source>
</reference>
<dbReference type="Gene3D" id="3.10.450.50">
    <property type="match status" value="1"/>
</dbReference>
<keyword evidence="1" id="KW-0732">Signal</keyword>